<dbReference type="EMBL" id="JASJUT010000003">
    <property type="protein sequence ID" value="MDK2595049.1"/>
    <property type="molecule type" value="Genomic_DNA"/>
</dbReference>
<keyword evidence="1" id="KW-1133">Transmembrane helix</keyword>
<dbReference type="InterPro" id="IPR021362">
    <property type="entry name" value="DUF2834"/>
</dbReference>
<evidence type="ECO:0000256" key="1">
    <source>
        <dbReference type="SAM" id="Phobius"/>
    </source>
</evidence>
<dbReference type="Pfam" id="PF11196">
    <property type="entry name" value="DUF2834"/>
    <property type="match status" value="1"/>
</dbReference>
<feature type="transmembrane region" description="Helical" evidence="1">
    <location>
        <begin position="77"/>
        <end position="97"/>
    </location>
</feature>
<organism evidence="2 3">
    <name type="scientific">Pseudoalteromonas obscura</name>
    <dbReference type="NCBI Taxonomy" id="3048491"/>
    <lineage>
        <taxon>Bacteria</taxon>
        <taxon>Pseudomonadati</taxon>
        <taxon>Pseudomonadota</taxon>
        <taxon>Gammaproteobacteria</taxon>
        <taxon>Alteromonadales</taxon>
        <taxon>Pseudoalteromonadaceae</taxon>
        <taxon>Pseudoalteromonas</taxon>
    </lineage>
</organism>
<evidence type="ECO:0000313" key="2">
    <source>
        <dbReference type="EMBL" id="MDK2595049.1"/>
    </source>
</evidence>
<name>A0ABT7EJ25_9GAMM</name>
<keyword evidence="3" id="KW-1185">Reference proteome</keyword>
<proteinExistence type="predicted"/>
<comment type="caution">
    <text evidence="2">The sequence shown here is derived from an EMBL/GenBank/DDBJ whole genome shotgun (WGS) entry which is preliminary data.</text>
</comment>
<keyword evidence="1" id="KW-0812">Transmembrane</keyword>
<sequence length="117" mass="13149">MIKYVYGILCILGIVLPYSMLIPWVSENGLSVVTLCTQISEDQISSFAWLDVLISACTLIAFILYEGKQQKMTKLWLPVMGTMAVGVSFGLPLFLLMRQCHLERVELAVGHREQVIN</sequence>
<dbReference type="RefSeq" id="WP_211010074.1">
    <property type="nucleotide sequence ID" value="NZ_JASJUT010000003.1"/>
</dbReference>
<reference evidence="2 3" key="1">
    <citation type="submission" date="2023-05" db="EMBL/GenBank/DDBJ databases">
        <title>Pseudoalteromonas ardens sp. nov., Pseudoalteromonas obscura sp. nov., and Pseudoalteromonas umbrosa sp. nov., isolated from the coral Montipora capitata.</title>
        <authorList>
            <person name="Thomas E.M."/>
            <person name="Smith E.M."/>
            <person name="Papke E."/>
            <person name="Shlafstein M.D."/>
            <person name="Oline D.K."/>
            <person name="Videau P."/>
            <person name="Saw J.H."/>
            <person name="Strangman W.K."/>
            <person name="Ushijima B."/>
        </authorList>
    </citation>
    <scope>NUCLEOTIDE SEQUENCE [LARGE SCALE GENOMIC DNA]</scope>
    <source>
        <strain evidence="2 3">P94</strain>
    </source>
</reference>
<gene>
    <name evidence="2" type="ORF">QNM18_08340</name>
</gene>
<accession>A0ABT7EJ25</accession>
<evidence type="ECO:0000313" key="3">
    <source>
        <dbReference type="Proteomes" id="UP001231915"/>
    </source>
</evidence>
<feature type="transmembrane region" description="Helical" evidence="1">
    <location>
        <begin position="5"/>
        <end position="26"/>
    </location>
</feature>
<dbReference type="Proteomes" id="UP001231915">
    <property type="component" value="Unassembled WGS sequence"/>
</dbReference>
<keyword evidence="1" id="KW-0472">Membrane</keyword>
<feature type="transmembrane region" description="Helical" evidence="1">
    <location>
        <begin position="46"/>
        <end position="65"/>
    </location>
</feature>
<protein>
    <submittedName>
        <fullName evidence="2">DUF2834 domain-containing protein</fullName>
    </submittedName>
</protein>